<dbReference type="Proteomes" id="UP000000305">
    <property type="component" value="Unassembled WGS sequence"/>
</dbReference>
<dbReference type="PhylomeDB" id="E9G3T8"/>
<protein>
    <submittedName>
        <fullName evidence="1">Uncharacterized protein</fullName>
    </submittedName>
</protein>
<evidence type="ECO:0000313" key="2">
    <source>
        <dbReference type="Proteomes" id="UP000000305"/>
    </source>
</evidence>
<dbReference type="SUPFAM" id="SSF53850">
    <property type="entry name" value="Periplasmic binding protein-like II"/>
    <property type="match status" value="1"/>
</dbReference>
<proteinExistence type="predicted"/>
<gene>
    <name evidence="1" type="ORF">DAPPUDRAFT_237396</name>
</gene>
<accession>E9G3T8</accession>
<dbReference type="AlphaFoldDB" id="E9G3T8"/>
<dbReference type="EMBL" id="GL732531">
    <property type="protein sequence ID" value="EFX85930.1"/>
    <property type="molecule type" value="Genomic_DNA"/>
</dbReference>
<dbReference type="HOGENOM" id="CLU_1827262_0_0_1"/>
<dbReference type="KEGG" id="dpx:DAPPUDRAFT_237396"/>
<name>E9G3T8_DAPPU</name>
<organism evidence="1 2">
    <name type="scientific">Daphnia pulex</name>
    <name type="common">Water flea</name>
    <dbReference type="NCBI Taxonomy" id="6669"/>
    <lineage>
        <taxon>Eukaryota</taxon>
        <taxon>Metazoa</taxon>
        <taxon>Ecdysozoa</taxon>
        <taxon>Arthropoda</taxon>
        <taxon>Crustacea</taxon>
        <taxon>Branchiopoda</taxon>
        <taxon>Diplostraca</taxon>
        <taxon>Cladocera</taxon>
        <taxon>Anomopoda</taxon>
        <taxon>Daphniidae</taxon>
        <taxon>Daphnia</taxon>
    </lineage>
</organism>
<reference evidence="1 2" key="1">
    <citation type="journal article" date="2011" name="Science">
        <title>The ecoresponsive genome of Daphnia pulex.</title>
        <authorList>
            <person name="Colbourne J.K."/>
            <person name="Pfrender M.E."/>
            <person name="Gilbert D."/>
            <person name="Thomas W.K."/>
            <person name="Tucker A."/>
            <person name="Oakley T.H."/>
            <person name="Tokishita S."/>
            <person name="Aerts A."/>
            <person name="Arnold G.J."/>
            <person name="Basu M.K."/>
            <person name="Bauer D.J."/>
            <person name="Caceres C.E."/>
            <person name="Carmel L."/>
            <person name="Casola C."/>
            <person name="Choi J.H."/>
            <person name="Detter J.C."/>
            <person name="Dong Q."/>
            <person name="Dusheyko S."/>
            <person name="Eads B.D."/>
            <person name="Frohlich T."/>
            <person name="Geiler-Samerotte K.A."/>
            <person name="Gerlach D."/>
            <person name="Hatcher P."/>
            <person name="Jogdeo S."/>
            <person name="Krijgsveld J."/>
            <person name="Kriventseva E.V."/>
            <person name="Kultz D."/>
            <person name="Laforsch C."/>
            <person name="Lindquist E."/>
            <person name="Lopez J."/>
            <person name="Manak J.R."/>
            <person name="Muller J."/>
            <person name="Pangilinan J."/>
            <person name="Patwardhan R.P."/>
            <person name="Pitluck S."/>
            <person name="Pritham E.J."/>
            <person name="Rechtsteiner A."/>
            <person name="Rho M."/>
            <person name="Rogozin I.B."/>
            <person name="Sakarya O."/>
            <person name="Salamov A."/>
            <person name="Schaack S."/>
            <person name="Shapiro H."/>
            <person name="Shiga Y."/>
            <person name="Skalitzky C."/>
            <person name="Smith Z."/>
            <person name="Souvorov A."/>
            <person name="Sung W."/>
            <person name="Tang Z."/>
            <person name="Tsuchiya D."/>
            <person name="Tu H."/>
            <person name="Vos H."/>
            <person name="Wang M."/>
            <person name="Wolf Y.I."/>
            <person name="Yamagata H."/>
            <person name="Yamada T."/>
            <person name="Ye Y."/>
            <person name="Shaw J.R."/>
            <person name="Andrews J."/>
            <person name="Crease T.J."/>
            <person name="Tang H."/>
            <person name="Lucas S.M."/>
            <person name="Robertson H.M."/>
            <person name="Bork P."/>
            <person name="Koonin E.V."/>
            <person name="Zdobnov E.M."/>
            <person name="Grigoriev I.V."/>
            <person name="Lynch M."/>
            <person name="Boore J.L."/>
        </authorList>
    </citation>
    <scope>NUCLEOTIDE SEQUENCE [LARGE SCALE GENOMIC DNA]</scope>
</reference>
<dbReference type="InParanoid" id="E9G3T8"/>
<keyword evidence="2" id="KW-1185">Reference proteome</keyword>
<evidence type="ECO:0000313" key="1">
    <source>
        <dbReference type="EMBL" id="EFX85930.1"/>
    </source>
</evidence>
<sequence>MPSDFKFAKTRFPFGLTTLTTEKTIPGTLAVHEFNLHLTRNASGYIVEIESVAAHALDALSKHLNFTYSILQKCDLIIGLVVMTPRRLAVMDFAEGFAYTPVVLLIPMPESPNQISQILLNQGSPSSSSNVVIPQAELLYY</sequence>